<evidence type="ECO:0000256" key="1">
    <source>
        <dbReference type="SAM" id="Phobius"/>
    </source>
</evidence>
<proteinExistence type="predicted"/>
<feature type="transmembrane region" description="Helical" evidence="1">
    <location>
        <begin position="12"/>
        <end position="31"/>
    </location>
</feature>
<keyword evidence="1" id="KW-0472">Membrane</keyword>
<keyword evidence="3" id="KW-1185">Reference proteome</keyword>
<accession>A0A238W0N7</accession>
<dbReference type="OrthoDB" id="1451982at2"/>
<feature type="transmembrane region" description="Helical" evidence="1">
    <location>
        <begin position="100"/>
        <end position="121"/>
    </location>
</feature>
<sequence length="127" mass="14777">MINPVLNFSLKLTGILVVTFALHTSILHYLQLPRFNNLIIESYVVNVLMAIIIYGSLFFLRKKYLDILGFIFMIGSFLKFGVYFVLFYPKFNIDGEVVRLEATSFLIPYLTCLTVETYYLIKLLNKD</sequence>
<protein>
    <submittedName>
        <fullName evidence="2">Uncharacterized protein</fullName>
    </submittedName>
</protein>
<dbReference type="EMBL" id="FZNT01000002">
    <property type="protein sequence ID" value="SNR40058.1"/>
    <property type="molecule type" value="Genomic_DNA"/>
</dbReference>
<keyword evidence="1" id="KW-0812">Transmembrane</keyword>
<dbReference type="Proteomes" id="UP000198384">
    <property type="component" value="Unassembled WGS sequence"/>
</dbReference>
<feature type="transmembrane region" description="Helical" evidence="1">
    <location>
        <begin position="67"/>
        <end position="88"/>
    </location>
</feature>
<gene>
    <name evidence="2" type="ORF">SAMN06265371_102312</name>
</gene>
<name>A0A238W0N7_9FLAO</name>
<reference evidence="2 3" key="1">
    <citation type="submission" date="2017-06" db="EMBL/GenBank/DDBJ databases">
        <authorList>
            <person name="Kim H.J."/>
            <person name="Triplett B.A."/>
        </authorList>
    </citation>
    <scope>NUCLEOTIDE SEQUENCE [LARGE SCALE GENOMIC DNA]</scope>
    <source>
        <strain evidence="2 3">DSM 29150</strain>
    </source>
</reference>
<evidence type="ECO:0000313" key="3">
    <source>
        <dbReference type="Proteomes" id="UP000198384"/>
    </source>
</evidence>
<organism evidence="2 3">
    <name type="scientific">Lutibacter agarilyticus</name>
    <dbReference type="NCBI Taxonomy" id="1109740"/>
    <lineage>
        <taxon>Bacteria</taxon>
        <taxon>Pseudomonadati</taxon>
        <taxon>Bacteroidota</taxon>
        <taxon>Flavobacteriia</taxon>
        <taxon>Flavobacteriales</taxon>
        <taxon>Flavobacteriaceae</taxon>
        <taxon>Lutibacter</taxon>
    </lineage>
</organism>
<feature type="transmembrane region" description="Helical" evidence="1">
    <location>
        <begin position="43"/>
        <end position="60"/>
    </location>
</feature>
<dbReference type="AlphaFoldDB" id="A0A238W0N7"/>
<dbReference type="RefSeq" id="WP_089380498.1">
    <property type="nucleotide sequence ID" value="NZ_FZNT01000002.1"/>
</dbReference>
<keyword evidence="1" id="KW-1133">Transmembrane helix</keyword>
<evidence type="ECO:0000313" key="2">
    <source>
        <dbReference type="EMBL" id="SNR40058.1"/>
    </source>
</evidence>